<proteinExistence type="predicted"/>
<reference evidence="2 3" key="1">
    <citation type="journal article" date="2010" name="Nature">
        <title>The Ectocarpus genome and the independent evolution of multicellularity in brown algae.</title>
        <authorList>
            <person name="Cock J.M."/>
            <person name="Sterck L."/>
            <person name="Rouze P."/>
            <person name="Scornet D."/>
            <person name="Allen A.E."/>
            <person name="Amoutzias G."/>
            <person name="Anthouard V."/>
            <person name="Artiguenave F."/>
            <person name="Aury J.M."/>
            <person name="Badger J.H."/>
            <person name="Beszteri B."/>
            <person name="Billiau K."/>
            <person name="Bonnet E."/>
            <person name="Bothwell J.H."/>
            <person name="Bowler C."/>
            <person name="Boyen C."/>
            <person name="Brownlee C."/>
            <person name="Carrano C.J."/>
            <person name="Charrier B."/>
            <person name="Cho G.Y."/>
            <person name="Coelho S.M."/>
            <person name="Collen J."/>
            <person name="Corre E."/>
            <person name="Da Silva C."/>
            <person name="Delage L."/>
            <person name="Delaroque N."/>
            <person name="Dittami S.M."/>
            <person name="Doulbeau S."/>
            <person name="Elias M."/>
            <person name="Farnham G."/>
            <person name="Gachon C.M."/>
            <person name="Gschloessl B."/>
            <person name="Heesch S."/>
            <person name="Jabbari K."/>
            <person name="Jubin C."/>
            <person name="Kawai H."/>
            <person name="Kimura K."/>
            <person name="Kloareg B."/>
            <person name="Kupper F.C."/>
            <person name="Lang D."/>
            <person name="Le Bail A."/>
            <person name="Leblanc C."/>
            <person name="Lerouge P."/>
            <person name="Lohr M."/>
            <person name="Lopez P.J."/>
            <person name="Martens C."/>
            <person name="Maumus F."/>
            <person name="Michel G."/>
            <person name="Miranda-Saavedra D."/>
            <person name="Morales J."/>
            <person name="Moreau H."/>
            <person name="Motomura T."/>
            <person name="Nagasato C."/>
            <person name="Napoli C.A."/>
            <person name="Nelson D.R."/>
            <person name="Nyvall-Collen P."/>
            <person name="Peters A.F."/>
            <person name="Pommier C."/>
            <person name="Potin P."/>
            <person name="Poulain J."/>
            <person name="Quesneville H."/>
            <person name="Read B."/>
            <person name="Rensing S.A."/>
            <person name="Ritter A."/>
            <person name="Rousvoal S."/>
            <person name="Samanta M."/>
            <person name="Samson G."/>
            <person name="Schroeder D.C."/>
            <person name="Segurens B."/>
            <person name="Strittmatter M."/>
            <person name="Tonon T."/>
            <person name="Tregear J.W."/>
            <person name="Valentin K."/>
            <person name="von Dassow P."/>
            <person name="Yamagishi T."/>
            <person name="Van de Peer Y."/>
            <person name="Wincker P."/>
        </authorList>
    </citation>
    <scope>NUCLEOTIDE SEQUENCE [LARGE SCALE GENOMIC DNA]</scope>
    <source>
        <strain evidence="3">Ec32 / CCAP1310/4</strain>
    </source>
</reference>
<keyword evidence="3" id="KW-1185">Reference proteome</keyword>
<protein>
    <recommendedName>
        <fullName evidence="4">Lon N-terminal domain-containing protein</fullName>
    </recommendedName>
</protein>
<dbReference type="AlphaFoldDB" id="D8LHT0"/>
<evidence type="ECO:0000313" key="3">
    <source>
        <dbReference type="Proteomes" id="UP000002630"/>
    </source>
</evidence>
<evidence type="ECO:0000313" key="2">
    <source>
        <dbReference type="EMBL" id="CBN74361.1"/>
    </source>
</evidence>
<organism evidence="2 3">
    <name type="scientific">Ectocarpus siliculosus</name>
    <name type="common">Brown alga</name>
    <name type="synonym">Conferva siliculosa</name>
    <dbReference type="NCBI Taxonomy" id="2880"/>
    <lineage>
        <taxon>Eukaryota</taxon>
        <taxon>Sar</taxon>
        <taxon>Stramenopiles</taxon>
        <taxon>Ochrophyta</taxon>
        <taxon>PX clade</taxon>
        <taxon>Phaeophyceae</taxon>
        <taxon>Ectocarpales</taxon>
        <taxon>Ectocarpaceae</taxon>
        <taxon>Ectocarpus</taxon>
    </lineage>
</organism>
<sequence>MSSVRRRTGWGCAWAVAASLCVRTGAFFASLPHSRGRWGRATTELNGVREWKQGQPGDLREIGLLPFPVDDVMCPGETKALHLYEARFLSLFENAIKNHGGCVGGAIFVDDVTNVDPYIRANVREVRDVVGMDEPDEEGEDNGVVSSDVFSLHRQCVELEGKMATAAGGNVGWEDESGRRPSPSRRRSP</sequence>
<dbReference type="EMBL" id="FN649738">
    <property type="protein sequence ID" value="CBN74361.1"/>
    <property type="molecule type" value="Genomic_DNA"/>
</dbReference>
<dbReference type="EMBL" id="FN648376">
    <property type="protein sequence ID" value="CBN74361.1"/>
    <property type="molecule type" value="Genomic_DNA"/>
</dbReference>
<dbReference type="Proteomes" id="UP000002630">
    <property type="component" value="Linkage Group LG13"/>
</dbReference>
<accession>D8LHT0</accession>
<gene>
    <name evidence="2" type="ORF">Esi_0020_0026</name>
</gene>
<evidence type="ECO:0008006" key="4">
    <source>
        <dbReference type="Google" id="ProtNLM"/>
    </source>
</evidence>
<dbReference type="InParanoid" id="D8LHT0"/>
<evidence type="ECO:0000256" key="1">
    <source>
        <dbReference type="SAM" id="MobiDB-lite"/>
    </source>
</evidence>
<dbReference type="OrthoDB" id="40349at2759"/>
<feature type="region of interest" description="Disordered" evidence="1">
    <location>
        <begin position="167"/>
        <end position="189"/>
    </location>
</feature>
<name>D8LHT0_ECTSI</name>